<evidence type="ECO:0000256" key="3">
    <source>
        <dbReference type="ARBA" id="ARBA00023125"/>
    </source>
</evidence>
<evidence type="ECO:0000259" key="6">
    <source>
        <dbReference type="Pfam" id="PF04545"/>
    </source>
</evidence>
<dbReference type="PANTHER" id="PTHR34294:SF1">
    <property type="entry name" value="TRANSCRIPTIONAL REGULATOR LSRR"/>
    <property type="match status" value="1"/>
</dbReference>
<evidence type="ECO:0000256" key="2">
    <source>
        <dbReference type="ARBA" id="ARBA00023015"/>
    </source>
</evidence>
<dbReference type="eggNOG" id="COG2390">
    <property type="taxonomic scope" value="Bacteria"/>
</dbReference>
<evidence type="ECO:0000313" key="8">
    <source>
        <dbReference type="Proteomes" id="UP000005990"/>
    </source>
</evidence>
<comment type="caution">
    <text evidence="7">The sequence shown here is derived from an EMBL/GenBank/DDBJ whole genome shotgun (WGS) entry which is preliminary data.</text>
</comment>
<evidence type="ECO:0000256" key="1">
    <source>
        <dbReference type="ARBA" id="ARBA00010466"/>
    </source>
</evidence>
<name>E4KN59_9LACT</name>
<accession>E4KN59</accession>
<dbReference type="AlphaFoldDB" id="E4KN59"/>
<dbReference type="InterPro" id="IPR007324">
    <property type="entry name" value="Sugar-bd_dom_put"/>
</dbReference>
<dbReference type="GO" id="GO:0030246">
    <property type="term" value="F:carbohydrate binding"/>
    <property type="evidence" value="ECO:0007669"/>
    <property type="project" value="InterPro"/>
</dbReference>
<dbReference type="Proteomes" id="UP000005990">
    <property type="component" value="Unassembled WGS sequence"/>
</dbReference>
<dbReference type="Gene3D" id="1.10.10.60">
    <property type="entry name" value="Homeodomain-like"/>
    <property type="match status" value="1"/>
</dbReference>
<organism evidence="7 8">
    <name type="scientific">Eremococcus coleocola ACS-139-V-Col8</name>
    <dbReference type="NCBI Taxonomy" id="908337"/>
    <lineage>
        <taxon>Bacteria</taxon>
        <taxon>Bacillati</taxon>
        <taxon>Bacillota</taxon>
        <taxon>Bacilli</taxon>
        <taxon>Lactobacillales</taxon>
        <taxon>Aerococcaceae</taxon>
        <taxon>Eremococcus</taxon>
    </lineage>
</organism>
<dbReference type="GO" id="GO:0003677">
    <property type="term" value="F:DNA binding"/>
    <property type="evidence" value="ECO:0007669"/>
    <property type="project" value="UniProtKB-KW"/>
</dbReference>
<dbReference type="Pfam" id="PF04545">
    <property type="entry name" value="Sigma70_r4"/>
    <property type="match status" value="1"/>
</dbReference>
<evidence type="ECO:0000259" key="5">
    <source>
        <dbReference type="Pfam" id="PF04198"/>
    </source>
</evidence>
<dbReference type="EMBL" id="AENN01000006">
    <property type="protein sequence ID" value="EFR31781.1"/>
    <property type="molecule type" value="Genomic_DNA"/>
</dbReference>
<keyword evidence="4" id="KW-0804">Transcription</keyword>
<gene>
    <name evidence="7" type="ORF">HMPREF9257_0036</name>
</gene>
<feature type="domain" description="Sugar-binding" evidence="5">
    <location>
        <begin position="58"/>
        <end position="301"/>
    </location>
</feature>
<evidence type="ECO:0000313" key="7">
    <source>
        <dbReference type="EMBL" id="EFR31781.1"/>
    </source>
</evidence>
<sequence>MDYKLLIEVSSLYYEENLSQAEIAKQLKLSRVKVSRLLKEAREENIVKISIDRSYLYNDLEQSLKNIYGLKSVKIIGGRSDNIFYKATSKFILENIEQNITIGWGKTLRNIINQIDTHQLSDLLITPMIGGQSYDQADLHASNIANDLARKLKARSLSLNAPAIADTLEEANIYKNNSMVRRVIQASETSEMAIFSLGNPMLKESSIHRMNYFPENDITLLEDEHVVCDIASLVFFDKKGSEKGIKISNRSVGLTRQQLEDIPNKLCVVKEIEKIDALVAALNAKIINTLIISSELASALVKSTHNNEN</sequence>
<proteinExistence type="inferred from homology"/>
<dbReference type="GO" id="GO:0003700">
    <property type="term" value="F:DNA-binding transcription factor activity"/>
    <property type="evidence" value="ECO:0007669"/>
    <property type="project" value="InterPro"/>
</dbReference>
<dbReference type="InterPro" id="IPR051054">
    <property type="entry name" value="SorC_transcr_regulators"/>
</dbReference>
<dbReference type="PANTHER" id="PTHR34294">
    <property type="entry name" value="TRANSCRIPTIONAL REGULATOR-RELATED"/>
    <property type="match status" value="1"/>
</dbReference>
<dbReference type="SUPFAM" id="SSF88659">
    <property type="entry name" value="Sigma3 and sigma4 domains of RNA polymerase sigma factors"/>
    <property type="match status" value="1"/>
</dbReference>
<reference evidence="7 8" key="1">
    <citation type="submission" date="2010-10" db="EMBL/GenBank/DDBJ databases">
        <authorList>
            <person name="Durkin A.S."/>
            <person name="Madupu R."/>
            <person name="Torralba M."/>
            <person name="Gillis M."/>
            <person name="Methe B."/>
            <person name="Sutton G."/>
            <person name="Nelson K.E."/>
        </authorList>
    </citation>
    <scope>NUCLEOTIDE SEQUENCE [LARGE SCALE GENOMIC DNA]</scope>
    <source>
        <strain evidence="7 8">ACS-139-V-Col8</strain>
    </source>
</reference>
<keyword evidence="3" id="KW-0238">DNA-binding</keyword>
<dbReference type="STRING" id="908337.HMPREF9257_0036"/>
<dbReference type="Gene3D" id="3.40.50.1360">
    <property type="match status" value="1"/>
</dbReference>
<dbReference type="GO" id="GO:0006352">
    <property type="term" value="P:DNA-templated transcription initiation"/>
    <property type="evidence" value="ECO:0007669"/>
    <property type="project" value="InterPro"/>
</dbReference>
<dbReference type="SUPFAM" id="SSF100950">
    <property type="entry name" value="NagB/RpiA/CoA transferase-like"/>
    <property type="match status" value="1"/>
</dbReference>
<dbReference type="Pfam" id="PF04198">
    <property type="entry name" value="Sugar-bind"/>
    <property type="match status" value="1"/>
</dbReference>
<keyword evidence="8" id="KW-1185">Reference proteome</keyword>
<dbReference type="InterPro" id="IPR037171">
    <property type="entry name" value="NagB/RpiA_transferase-like"/>
</dbReference>
<feature type="domain" description="RNA polymerase sigma-70 region 4" evidence="6">
    <location>
        <begin position="11"/>
        <end position="43"/>
    </location>
</feature>
<keyword evidence="2" id="KW-0805">Transcription regulation</keyword>
<dbReference type="InterPro" id="IPR007630">
    <property type="entry name" value="RNA_pol_sigma70_r4"/>
</dbReference>
<evidence type="ECO:0000256" key="4">
    <source>
        <dbReference type="ARBA" id="ARBA00023163"/>
    </source>
</evidence>
<dbReference type="RefSeq" id="WP_006417913.1">
    <property type="nucleotide sequence ID" value="NZ_AENN01000006.1"/>
</dbReference>
<dbReference type="InterPro" id="IPR013324">
    <property type="entry name" value="RNA_pol_sigma_r3/r4-like"/>
</dbReference>
<comment type="similarity">
    <text evidence="1">Belongs to the SorC transcriptional regulatory family.</text>
</comment>
<protein>
    <submittedName>
        <fullName evidence="7">Putative sugar-binding domain protein</fullName>
    </submittedName>
</protein>